<keyword evidence="3" id="KW-0001">2Fe-2S</keyword>
<evidence type="ECO:0000313" key="11">
    <source>
        <dbReference type="EMBL" id="MFD0864151.1"/>
    </source>
</evidence>
<dbReference type="InterPro" id="IPR050196">
    <property type="entry name" value="Cytochrome_P450_Monoox"/>
</dbReference>
<keyword evidence="2 9" id="KW-0349">Heme</keyword>
<sequence>MKPIQIAKRSDIQTDQLHEVILNEQRILLLEHENSIKAFQGNCPHEGTPLIEGHIEKGHIVCPMHHWKFSCQDGKHTRKRACLKSYPIKIEDGNIFIDASLFEETPETITNKTKTLKDLPTPKGDFIVGHLHQFNVENKHRAIEKWSEEVGNIFRVHFVGKPFLVSTNPDFNKKVLKARPEKFRRLSKMTDIIEEIGVKGVFNAEGETWKKHRKLTSEALNMKNVKGFFPIISQTTERFLNKLKRLEATGDPIDIQQEMMRYTVDITTVIAFGYPMNTIDHDGDVIQEHLEKVFPMINERITAPIPLWRYLKLKKDKELDHAVAEIEATVNHFINEAKGRLENNPELKENPTNFLEALLVEQEKDKNFSDHAVYSNVFSLLMAGEDTTSNSVSWALYYLGQQPEMVKKIREEAFEIYGDGLFPPNNETLGKLKYTEAVAMEALRLKPVAPNMFHQANEDIEINGIHIEKDTSIIFQIQVSQTDEKYFAHGESFVPERWLKEGCPFSGPHSPDIIKVFGAGPRFCPGKNLAMHEMIMALSMICKNFDVALAVKPEEVREVFAFSMYPGNLYINLKEHSYQDTRSSILS</sequence>
<evidence type="ECO:0000256" key="1">
    <source>
        <dbReference type="ARBA" id="ARBA00010617"/>
    </source>
</evidence>
<accession>A0ABW3D541</accession>
<dbReference type="SUPFAM" id="SSF50022">
    <property type="entry name" value="ISP domain"/>
    <property type="match status" value="1"/>
</dbReference>
<dbReference type="PROSITE" id="PS00086">
    <property type="entry name" value="CYTOCHROME_P450"/>
    <property type="match status" value="1"/>
</dbReference>
<keyword evidence="8 9" id="KW-0503">Monooxygenase</keyword>
<dbReference type="RefSeq" id="WP_386411256.1">
    <property type="nucleotide sequence ID" value="NZ_JBHTJH010000025.1"/>
</dbReference>
<dbReference type="PANTHER" id="PTHR24291:SF50">
    <property type="entry name" value="BIFUNCTIONAL ALBAFLAVENONE MONOOXYGENASE_TERPENE SYNTHASE"/>
    <property type="match status" value="1"/>
</dbReference>
<protein>
    <submittedName>
        <fullName evidence="11">Cytochrome P450</fullName>
    </submittedName>
</protein>
<evidence type="ECO:0000256" key="8">
    <source>
        <dbReference type="ARBA" id="ARBA00023033"/>
    </source>
</evidence>
<evidence type="ECO:0000256" key="6">
    <source>
        <dbReference type="ARBA" id="ARBA00023004"/>
    </source>
</evidence>
<evidence type="ECO:0000256" key="2">
    <source>
        <dbReference type="ARBA" id="ARBA00022617"/>
    </source>
</evidence>
<dbReference type="PROSITE" id="PS51296">
    <property type="entry name" value="RIESKE"/>
    <property type="match status" value="1"/>
</dbReference>
<keyword evidence="6 9" id="KW-0408">Iron</keyword>
<dbReference type="Gene3D" id="2.102.10.10">
    <property type="entry name" value="Rieske [2Fe-2S] iron-sulphur domain"/>
    <property type="match status" value="1"/>
</dbReference>
<dbReference type="Pfam" id="PF00355">
    <property type="entry name" value="Rieske"/>
    <property type="match status" value="1"/>
</dbReference>
<evidence type="ECO:0000256" key="5">
    <source>
        <dbReference type="ARBA" id="ARBA00023002"/>
    </source>
</evidence>
<dbReference type="Proteomes" id="UP001596978">
    <property type="component" value="Unassembled WGS sequence"/>
</dbReference>
<dbReference type="InterPro" id="IPR036922">
    <property type="entry name" value="Rieske_2Fe-2S_sf"/>
</dbReference>
<comment type="similarity">
    <text evidence="1 9">Belongs to the cytochrome P450 family.</text>
</comment>
<reference evidence="12" key="1">
    <citation type="journal article" date="2019" name="Int. J. Syst. Evol. Microbiol.">
        <title>The Global Catalogue of Microorganisms (GCM) 10K type strain sequencing project: providing services to taxonomists for standard genome sequencing and annotation.</title>
        <authorList>
            <consortium name="The Broad Institute Genomics Platform"/>
            <consortium name="The Broad Institute Genome Sequencing Center for Infectious Disease"/>
            <person name="Wu L."/>
            <person name="Ma J."/>
        </authorList>
    </citation>
    <scope>NUCLEOTIDE SEQUENCE [LARGE SCALE GENOMIC DNA]</scope>
    <source>
        <strain evidence="12">CCUG 62952</strain>
    </source>
</reference>
<dbReference type="SUPFAM" id="SSF48264">
    <property type="entry name" value="Cytochrome P450"/>
    <property type="match status" value="1"/>
</dbReference>
<dbReference type="InterPro" id="IPR017941">
    <property type="entry name" value="Rieske_2Fe-2S"/>
</dbReference>
<dbReference type="InterPro" id="IPR001128">
    <property type="entry name" value="Cyt_P450"/>
</dbReference>
<gene>
    <name evidence="11" type="ORF">ACFQ1M_18190</name>
</gene>
<evidence type="ECO:0000256" key="7">
    <source>
        <dbReference type="ARBA" id="ARBA00023014"/>
    </source>
</evidence>
<evidence type="ECO:0000259" key="10">
    <source>
        <dbReference type="PROSITE" id="PS51296"/>
    </source>
</evidence>
<keyword evidence="5 9" id="KW-0560">Oxidoreductase</keyword>
<dbReference type="EMBL" id="JBHTJH010000025">
    <property type="protein sequence ID" value="MFD0864151.1"/>
    <property type="molecule type" value="Genomic_DNA"/>
</dbReference>
<dbReference type="InterPro" id="IPR017972">
    <property type="entry name" value="Cyt_P450_CS"/>
</dbReference>
<dbReference type="PANTHER" id="PTHR24291">
    <property type="entry name" value="CYTOCHROME P450 FAMILY 4"/>
    <property type="match status" value="1"/>
</dbReference>
<evidence type="ECO:0000256" key="3">
    <source>
        <dbReference type="ARBA" id="ARBA00022714"/>
    </source>
</evidence>
<dbReference type="InterPro" id="IPR002401">
    <property type="entry name" value="Cyt_P450_E_grp-I"/>
</dbReference>
<keyword evidence="7" id="KW-0411">Iron-sulfur</keyword>
<keyword evidence="4 9" id="KW-0479">Metal-binding</keyword>
<evidence type="ECO:0000256" key="4">
    <source>
        <dbReference type="ARBA" id="ARBA00022723"/>
    </source>
</evidence>
<keyword evidence="12" id="KW-1185">Reference proteome</keyword>
<feature type="domain" description="Rieske" evidence="10">
    <location>
        <begin position="4"/>
        <end position="97"/>
    </location>
</feature>
<dbReference type="Pfam" id="PF00067">
    <property type="entry name" value="p450"/>
    <property type="match status" value="1"/>
</dbReference>
<evidence type="ECO:0000256" key="9">
    <source>
        <dbReference type="RuleBase" id="RU000461"/>
    </source>
</evidence>
<dbReference type="PRINTS" id="PR00385">
    <property type="entry name" value="P450"/>
</dbReference>
<evidence type="ECO:0000313" key="12">
    <source>
        <dbReference type="Proteomes" id="UP001596978"/>
    </source>
</evidence>
<proteinExistence type="inferred from homology"/>
<dbReference type="PRINTS" id="PR00463">
    <property type="entry name" value="EP450I"/>
</dbReference>
<dbReference type="Gene3D" id="1.10.630.10">
    <property type="entry name" value="Cytochrome P450"/>
    <property type="match status" value="1"/>
</dbReference>
<organism evidence="11 12">
    <name type="scientific">Sungkyunkwania multivorans</name>
    <dbReference type="NCBI Taxonomy" id="1173618"/>
    <lineage>
        <taxon>Bacteria</taxon>
        <taxon>Pseudomonadati</taxon>
        <taxon>Bacteroidota</taxon>
        <taxon>Flavobacteriia</taxon>
        <taxon>Flavobacteriales</taxon>
        <taxon>Flavobacteriaceae</taxon>
        <taxon>Sungkyunkwania</taxon>
    </lineage>
</organism>
<dbReference type="InterPro" id="IPR036396">
    <property type="entry name" value="Cyt_P450_sf"/>
</dbReference>
<comment type="caution">
    <text evidence="11">The sequence shown here is derived from an EMBL/GenBank/DDBJ whole genome shotgun (WGS) entry which is preliminary data.</text>
</comment>
<name>A0ABW3D541_9FLAO</name>